<name>A0A8C4SYG0_ERPCA</name>
<dbReference type="RefSeq" id="XP_028649974.1">
    <property type="nucleotide sequence ID" value="XM_028794141.2"/>
</dbReference>
<accession>A0A8C4SYG0</accession>
<dbReference type="GeneID" id="114646134"/>
<reference evidence="2" key="2">
    <citation type="submission" date="2025-08" db="UniProtKB">
        <authorList>
            <consortium name="Ensembl"/>
        </authorList>
    </citation>
    <scope>IDENTIFICATION</scope>
</reference>
<dbReference type="PANTHER" id="PTHR40472">
    <property type="entry name" value="RICIN B-TYPE LECTIN DOMAIN-CONTAINING PROTEIN"/>
    <property type="match status" value="1"/>
</dbReference>
<dbReference type="InterPro" id="IPR039051">
    <property type="entry name" value="SE-CTX-like"/>
</dbReference>
<proteinExistence type="predicted"/>
<dbReference type="OrthoDB" id="9939466at2759"/>
<gene>
    <name evidence="2" type="primary">LOC114646134</name>
</gene>
<dbReference type="Proteomes" id="UP000694620">
    <property type="component" value="Chromosome 2"/>
</dbReference>
<keyword evidence="1" id="KW-0175">Coiled coil</keyword>
<dbReference type="Ensembl" id="ENSECRT00000024714.1">
    <property type="protein sequence ID" value="ENSECRP00000024183.1"/>
    <property type="gene ID" value="ENSECRG00000016386.1"/>
</dbReference>
<reference evidence="2" key="3">
    <citation type="submission" date="2025-09" db="UniProtKB">
        <authorList>
            <consortium name="Ensembl"/>
        </authorList>
    </citation>
    <scope>IDENTIFICATION</scope>
</reference>
<reference evidence="2" key="1">
    <citation type="submission" date="2021-06" db="EMBL/GenBank/DDBJ databases">
        <authorList>
            <consortium name="Wellcome Sanger Institute Data Sharing"/>
        </authorList>
    </citation>
    <scope>NUCLEOTIDE SEQUENCE [LARGE SCALE GENOMIC DNA]</scope>
</reference>
<dbReference type="GeneTree" id="ENSGT00390000008158"/>
<keyword evidence="3" id="KW-1185">Reference proteome</keyword>
<dbReference type="PANTHER" id="PTHR40472:SF9">
    <property type="entry name" value="RAPUNZEL 4"/>
    <property type="match status" value="1"/>
</dbReference>
<evidence type="ECO:0000313" key="3">
    <source>
        <dbReference type="Proteomes" id="UP000694620"/>
    </source>
</evidence>
<evidence type="ECO:0000256" key="1">
    <source>
        <dbReference type="SAM" id="Coils"/>
    </source>
</evidence>
<dbReference type="AlphaFoldDB" id="A0A8C4SYG0"/>
<organism evidence="2 3">
    <name type="scientific">Erpetoichthys calabaricus</name>
    <name type="common">Rope fish</name>
    <name type="synonym">Calamoichthys calabaricus</name>
    <dbReference type="NCBI Taxonomy" id="27687"/>
    <lineage>
        <taxon>Eukaryota</taxon>
        <taxon>Metazoa</taxon>
        <taxon>Chordata</taxon>
        <taxon>Craniata</taxon>
        <taxon>Vertebrata</taxon>
        <taxon>Euteleostomi</taxon>
        <taxon>Actinopterygii</taxon>
        <taxon>Polypteriformes</taxon>
        <taxon>Polypteridae</taxon>
        <taxon>Erpetoichthys</taxon>
    </lineage>
</organism>
<sequence length="390" mass="45236">MSTLQQLVAEKKEVVETVMDIFEQGAEIVASVVGEIFPIFQIAAPIVKLALDNVESKEAEFMKEQFQKVRDKLDVISEEITSINNEIKKSAMDSEYFSIEENLINQFRKFMDFLNAKPKYRETKKKLFLDHFNRSGGEKNLNILYDAVTGNRAFGEPILEIALNYEEKNRRVMEDFCDRLKKLFCIGLIVLMGHAALENEDEEELAKQWSEKMKDVEVRMKIVIDDCIGSFAEQAKIDIHRLLRDKNDKNNNQLAEIILEFLKKKYNWVMWSVRVFSEPTGIFSMFSRKEYHCLTGKSRFDVPKINDTVNISVSYSSSPEPLNKTQINQLMENQKKNDVKAISEEIFYNIPACVVHTIQNNKEVAVACSFPEELHFWQQYKNVVLCVHPS</sequence>
<feature type="coiled-coil region" evidence="1">
    <location>
        <begin position="199"/>
        <end position="252"/>
    </location>
</feature>
<protein>
    <submittedName>
        <fullName evidence="2">Rapunzel 4</fullName>
    </submittedName>
</protein>
<evidence type="ECO:0000313" key="2">
    <source>
        <dbReference type="Ensembl" id="ENSECRP00000024183.1"/>
    </source>
</evidence>